<evidence type="ECO:0000259" key="3">
    <source>
        <dbReference type="Pfam" id="PF04677"/>
    </source>
</evidence>
<dbReference type="SUPFAM" id="SSF54197">
    <property type="entry name" value="HIT-like"/>
    <property type="match status" value="1"/>
</dbReference>
<evidence type="ECO:0000259" key="2">
    <source>
        <dbReference type="Pfam" id="PF04676"/>
    </source>
</evidence>
<evidence type="ECO:0000256" key="1">
    <source>
        <dbReference type="ARBA" id="ARBA00006795"/>
    </source>
</evidence>
<dbReference type="InterPro" id="IPR006768">
    <property type="entry name" value="Cwf19-like_C_dom-1"/>
</dbReference>
<dbReference type="InterPro" id="IPR036265">
    <property type="entry name" value="HIT-like_sf"/>
</dbReference>
<organism evidence="4 5">
    <name type="scientific">Gryllus longicercus</name>
    <dbReference type="NCBI Taxonomy" id="2509291"/>
    <lineage>
        <taxon>Eukaryota</taxon>
        <taxon>Metazoa</taxon>
        <taxon>Ecdysozoa</taxon>
        <taxon>Arthropoda</taxon>
        <taxon>Hexapoda</taxon>
        <taxon>Insecta</taxon>
        <taxon>Pterygota</taxon>
        <taxon>Neoptera</taxon>
        <taxon>Polyneoptera</taxon>
        <taxon>Orthoptera</taxon>
        <taxon>Ensifera</taxon>
        <taxon>Gryllidea</taxon>
        <taxon>Grylloidea</taxon>
        <taxon>Gryllidae</taxon>
        <taxon>Gryllinae</taxon>
        <taxon>Gryllus</taxon>
    </lineage>
</organism>
<dbReference type="Proteomes" id="UP001378592">
    <property type="component" value="Unassembled WGS sequence"/>
</dbReference>
<feature type="domain" description="Cwf19-like protein C-terminal" evidence="2">
    <location>
        <begin position="444"/>
        <end position="525"/>
    </location>
</feature>
<reference evidence="4 5" key="1">
    <citation type="submission" date="2024-03" db="EMBL/GenBank/DDBJ databases">
        <title>The genome assembly and annotation of the cricket Gryllus longicercus Weissman &amp; Gray.</title>
        <authorList>
            <person name="Szrajer S."/>
            <person name="Gray D."/>
            <person name="Ylla G."/>
        </authorList>
    </citation>
    <scope>NUCLEOTIDE SEQUENCE [LARGE SCALE GENOMIC DNA]</scope>
    <source>
        <strain evidence="4">DAG 2021-001</strain>
        <tissue evidence="4">Whole body minus gut</tissue>
    </source>
</reference>
<sequence length="526" mass="60013">MADKLKILVCGDVDGKFKTLFTRVENINKKSGPFDFLLCVGNFFGHGDAWEPYSNGSLRVPLPVYVLGPNGEEFVKYYPDITGGELCPNVSYVGKRGVFTGLSGLKMAYVSGKPSSEENENDCTFTKNDVTAVRDICLRSNSNFKGVDILATSGWPQNVMNLDLRQGMRHPNGSPLLSWLASEIKPRYHFCAQEGIFYERRPYRNHSQLGDTPSHATRFIALAKVGNPQKDKWIYALNIDPIDRMKSNVLYQQTTDETECPYGMEMLLQIVRPQSEVKQTQFFYDMDNTNGDFTRRKRHKRDDDFKPKRRPPPVFDQALCWFCLASPEVEKHLIVSVGSEAYLAVAKGALVPDHVLILPIGHHQSSSCVPDNVLKEIEQFKLALSKYYRQKGKVPVIFERNYKTSHLQIQVVPVSSKLLPRLKNEFQEKAEAEGFHLDELPEYAKLSQIAPAGTPYFYVELSDGDKLFHRIQKSFPLQFGRDVLASEYVLNMPDRSDWKDCKVSKEEETTMTNNFRSSFEEFDFTL</sequence>
<comment type="similarity">
    <text evidence="1">Belongs to the CWF19 family.</text>
</comment>
<dbReference type="PANTHER" id="PTHR12072:SF4">
    <property type="entry name" value="CWF19-LIKE PROTEIN 1"/>
    <property type="match status" value="1"/>
</dbReference>
<dbReference type="GO" id="GO:0061632">
    <property type="term" value="F:RNA lariat debranching enzyme activator activity"/>
    <property type="evidence" value="ECO:0007669"/>
    <property type="project" value="TreeGrafter"/>
</dbReference>
<dbReference type="SUPFAM" id="SSF56300">
    <property type="entry name" value="Metallo-dependent phosphatases"/>
    <property type="match status" value="1"/>
</dbReference>
<dbReference type="InterPro" id="IPR029052">
    <property type="entry name" value="Metallo-depent_PP-like"/>
</dbReference>
<evidence type="ECO:0000313" key="5">
    <source>
        <dbReference type="Proteomes" id="UP001378592"/>
    </source>
</evidence>
<dbReference type="Pfam" id="PF04677">
    <property type="entry name" value="CwfJ_C_1"/>
    <property type="match status" value="1"/>
</dbReference>
<dbReference type="AlphaFoldDB" id="A0AAN9ZE73"/>
<dbReference type="InterPro" id="IPR006767">
    <property type="entry name" value="Cwf19-like_C_dom-2"/>
</dbReference>
<keyword evidence="5" id="KW-1185">Reference proteome</keyword>
<dbReference type="EMBL" id="JAZDUA010000048">
    <property type="protein sequence ID" value="KAK7870945.1"/>
    <property type="molecule type" value="Genomic_DNA"/>
</dbReference>
<evidence type="ECO:0008006" key="6">
    <source>
        <dbReference type="Google" id="ProtNLM"/>
    </source>
</evidence>
<dbReference type="GO" id="GO:0000398">
    <property type="term" value="P:mRNA splicing, via spliceosome"/>
    <property type="evidence" value="ECO:0007669"/>
    <property type="project" value="TreeGrafter"/>
</dbReference>
<dbReference type="Pfam" id="PF04676">
    <property type="entry name" value="CwfJ_C_2"/>
    <property type="match status" value="1"/>
</dbReference>
<comment type="caution">
    <text evidence="4">The sequence shown here is derived from an EMBL/GenBank/DDBJ whole genome shotgun (WGS) entry which is preliminary data.</text>
</comment>
<dbReference type="InterPro" id="IPR040194">
    <property type="entry name" value="Cwf19-like"/>
</dbReference>
<accession>A0AAN9ZE73</accession>
<gene>
    <name evidence="4" type="ORF">R5R35_012164</name>
</gene>
<protein>
    <recommendedName>
        <fullName evidence="6">CWF19-like protein 1</fullName>
    </recommendedName>
</protein>
<evidence type="ECO:0000313" key="4">
    <source>
        <dbReference type="EMBL" id="KAK7870945.1"/>
    </source>
</evidence>
<dbReference type="CDD" id="cd07380">
    <property type="entry name" value="MPP_CWF19_N"/>
    <property type="match status" value="1"/>
</dbReference>
<dbReference type="GO" id="GO:0071014">
    <property type="term" value="C:post-mRNA release spliceosomal complex"/>
    <property type="evidence" value="ECO:0007669"/>
    <property type="project" value="TreeGrafter"/>
</dbReference>
<dbReference type="PANTHER" id="PTHR12072">
    <property type="entry name" value="CWF19, CELL CYCLE CONTROL PROTEIN"/>
    <property type="match status" value="1"/>
</dbReference>
<name>A0AAN9ZE73_9ORTH</name>
<proteinExistence type="inferred from homology"/>
<feature type="domain" description="Cwf19-like C-terminal" evidence="3">
    <location>
        <begin position="318"/>
        <end position="427"/>
    </location>
</feature>